<accession>A0A4Q2K5Z9</accession>
<proteinExistence type="predicted"/>
<comment type="caution">
    <text evidence="4">The sequence shown here is derived from an EMBL/GenBank/DDBJ whole genome shotgun (WGS) entry which is preliminary data.</text>
</comment>
<protein>
    <recommendedName>
        <fullName evidence="6">Phage tail family protein</fullName>
    </recommendedName>
</protein>
<evidence type="ECO:0000259" key="2">
    <source>
        <dbReference type="Pfam" id="PF05709"/>
    </source>
</evidence>
<dbReference type="EMBL" id="SDPW01000001">
    <property type="protein sequence ID" value="RXZ54882.1"/>
    <property type="molecule type" value="Genomic_DNA"/>
</dbReference>
<dbReference type="Pfam" id="PF05709">
    <property type="entry name" value="Sipho_tail"/>
    <property type="match status" value="1"/>
</dbReference>
<keyword evidence="5" id="KW-1185">Reference proteome</keyword>
<reference evidence="4 5" key="1">
    <citation type="submission" date="2019-01" db="EMBL/GenBank/DDBJ databases">
        <title>Senegalimassilia sp. nov. KGMB04484 isolated human feces.</title>
        <authorList>
            <person name="Han K.-I."/>
            <person name="Kim J.-S."/>
            <person name="Lee K.C."/>
            <person name="Suh M.K."/>
            <person name="Eom M.K."/>
            <person name="Lee J.H."/>
            <person name="Park S.-H."/>
            <person name="Kang S.W."/>
            <person name="Park J.-E."/>
            <person name="Oh B.S."/>
            <person name="Yu S.Y."/>
            <person name="Choi S.-H."/>
            <person name="Lee D.H."/>
            <person name="Yoon H."/>
            <person name="Kim B.-Y."/>
            <person name="Lee J.H."/>
            <person name="Lee J.-S."/>
        </authorList>
    </citation>
    <scope>NUCLEOTIDE SEQUENCE [LARGE SCALE GENOMIC DNA]</scope>
    <source>
        <strain evidence="4 5">KGMB04484</strain>
    </source>
</reference>
<evidence type="ECO:0000259" key="3">
    <source>
        <dbReference type="Pfam" id="PF22768"/>
    </source>
</evidence>
<feature type="domain" description="Siphovirus-type tail component C-terminal" evidence="3">
    <location>
        <begin position="182"/>
        <end position="271"/>
    </location>
</feature>
<name>A0A4Q2K5Z9_9ACTN</name>
<dbReference type="Gene3D" id="2.60.120.860">
    <property type="match status" value="1"/>
</dbReference>
<evidence type="ECO:0000313" key="5">
    <source>
        <dbReference type="Proteomes" id="UP000293345"/>
    </source>
</evidence>
<evidence type="ECO:0000313" key="4">
    <source>
        <dbReference type="EMBL" id="RXZ54882.1"/>
    </source>
</evidence>
<dbReference type="InterPro" id="IPR008841">
    <property type="entry name" value="Siphovirus-type_tail_N"/>
</dbReference>
<feature type="region of interest" description="Disordered" evidence="1">
    <location>
        <begin position="1"/>
        <end position="26"/>
    </location>
</feature>
<feature type="compositionally biased region" description="Low complexity" evidence="1">
    <location>
        <begin position="1"/>
        <end position="15"/>
    </location>
</feature>
<evidence type="ECO:0008006" key="6">
    <source>
        <dbReference type="Google" id="ProtNLM"/>
    </source>
</evidence>
<feature type="domain" description="Siphovirus-type tail component RIFT-related" evidence="2">
    <location>
        <begin position="52"/>
        <end position="156"/>
    </location>
</feature>
<dbReference type="InterPro" id="IPR006520">
    <property type="entry name" value="Dit_BPSPP_N"/>
</dbReference>
<dbReference type="AlphaFoldDB" id="A0A4Q2K5Z9"/>
<dbReference type="Proteomes" id="UP000293345">
    <property type="component" value="Unassembled WGS sequence"/>
</dbReference>
<gene>
    <name evidence="4" type="ORF">ET524_10605</name>
</gene>
<organism evidence="4 5">
    <name type="scientific">Senegalimassilia faecalis</name>
    <dbReference type="NCBI Taxonomy" id="2509433"/>
    <lineage>
        <taxon>Bacteria</taxon>
        <taxon>Bacillati</taxon>
        <taxon>Actinomycetota</taxon>
        <taxon>Coriobacteriia</taxon>
        <taxon>Coriobacteriales</taxon>
        <taxon>Coriobacteriaceae</taxon>
        <taxon>Senegalimassilia</taxon>
    </lineage>
</organism>
<dbReference type="InterPro" id="IPR054738">
    <property type="entry name" value="Siphovirus-type_tail_C"/>
</dbReference>
<dbReference type="NCBIfam" id="TIGR01633">
    <property type="entry name" value="phi3626_gp14_N"/>
    <property type="match status" value="1"/>
</dbReference>
<sequence>MRTTWTRTRPASRSARASRRNSSKRGCPLELKRKRNQSDSIIFNGHDLSKLVYCKVRRPIMASVSASFEDAPGRHGEYFKTVRRAGYDLRVDMWLRTEHRREVAKARHELAALLWSDEPAPLYLPDDPTRYLMAIVNGSTDLDEITDDCPTTTVTFHICDPDYYGQHRRMDVRGAASFAVGGTLPAAITVTAKPGACSSWRITNTDTAEFVEVVQPLTASSVIRMDFDKEHVTVNGSVAQLNIMSDFFTVKDRAHIKISSGTALLEWEERWL</sequence>
<dbReference type="Gene3D" id="2.40.30.200">
    <property type="match status" value="1"/>
</dbReference>
<dbReference type="Pfam" id="PF22768">
    <property type="entry name" value="SPP1_Dit"/>
    <property type="match status" value="1"/>
</dbReference>
<evidence type="ECO:0000256" key="1">
    <source>
        <dbReference type="SAM" id="MobiDB-lite"/>
    </source>
</evidence>